<protein>
    <submittedName>
        <fullName evidence="2">N-acetylglutamate synthase-like GNAT family acetyltransferase</fullName>
    </submittedName>
</protein>
<dbReference type="Pfam" id="PF00583">
    <property type="entry name" value="Acetyltransf_1"/>
    <property type="match status" value="1"/>
</dbReference>
<sequence length="176" mass="20082">MNEGHIIKAIYESEKNSWMKRLPTEKILASITTARNLSVELTKFDSSFSIKSPTLIRRATEEDKHLLLSFIKENFGNGWLETIENAFIQAKIPLFLAEEKGEIIGVSSYDVYLHKKGLYGPMGVLEKSRNNNVGKGLLYTALKDMKDRGYYYAILGEEGPIEYYEKVCNAKLITYI</sequence>
<gene>
    <name evidence="2" type="ORF">JOC86_000734</name>
</gene>
<feature type="domain" description="N-acetyltransferase" evidence="1">
    <location>
        <begin position="54"/>
        <end position="176"/>
    </location>
</feature>
<evidence type="ECO:0000313" key="3">
    <source>
        <dbReference type="Proteomes" id="UP001646157"/>
    </source>
</evidence>
<dbReference type="Proteomes" id="UP001646157">
    <property type="component" value="Unassembled WGS sequence"/>
</dbReference>
<reference evidence="2 3" key="1">
    <citation type="submission" date="2021-01" db="EMBL/GenBank/DDBJ databases">
        <title>Genomic Encyclopedia of Type Strains, Phase IV (KMG-IV): sequencing the most valuable type-strain genomes for metagenomic binning, comparative biology and taxonomic classification.</title>
        <authorList>
            <person name="Goeker M."/>
        </authorList>
    </citation>
    <scope>NUCLEOTIDE SEQUENCE [LARGE SCALE GENOMIC DNA]</scope>
    <source>
        <strain evidence="2 3">DSM 24834</strain>
    </source>
</reference>
<accession>A0ABS2N8K1</accession>
<dbReference type="RefSeq" id="WP_205168379.1">
    <property type="nucleotide sequence ID" value="NZ_JAFBDZ010000001.1"/>
</dbReference>
<name>A0ABS2N8K1_9BACI</name>
<dbReference type="Gene3D" id="3.40.630.30">
    <property type="match status" value="1"/>
</dbReference>
<dbReference type="EMBL" id="JAFBDZ010000001">
    <property type="protein sequence ID" value="MBM7584197.1"/>
    <property type="molecule type" value="Genomic_DNA"/>
</dbReference>
<proteinExistence type="predicted"/>
<evidence type="ECO:0000313" key="2">
    <source>
        <dbReference type="EMBL" id="MBM7584197.1"/>
    </source>
</evidence>
<dbReference type="InterPro" id="IPR016181">
    <property type="entry name" value="Acyl_CoA_acyltransferase"/>
</dbReference>
<organism evidence="2 3">
    <name type="scientific">Rossellomorea pakistanensis</name>
    <dbReference type="NCBI Taxonomy" id="992288"/>
    <lineage>
        <taxon>Bacteria</taxon>
        <taxon>Bacillati</taxon>
        <taxon>Bacillota</taxon>
        <taxon>Bacilli</taxon>
        <taxon>Bacillales</taxon>
        <taxon>Bacillaceae</taxon>
        <taxon>Rossellomorea</taxon>
    </lineage>
</organism>
<dbReference type="SUPFAM" id="SSF55729">
    <property type="entry name" value="Acyl-CoA N-acyltransferases (Nat)"/>
    <property type="match status" value="1"/>
</dbReference>
<evidence type="ECO:0000259" key="1">
    <source>
        <dbReference type="PROSITE" id="PS51186"/>
    </source>
</evidence>
<dbReference type="PROSITE" id="PS51186">
    <property type="entry name" value="GNAT"/>
    <property type="match status" value="1"/>
</dbReference>
<comment type="caution">
    <text evidence="2">The sequence shown here is derived from an EMBL/GenBank/DDBJ whole genome shotgun (WGS) entry which is preliminary data.</text>
</comment>
<keyword evidence="3" id="KW-1185">Reference proteome</keyword>
<dbReference type="InterPro" id="IPR000182">
    <property type="entry name" value="GNAT_dom"/>
</dbReference>
<dbReference type="CDD" id="cd04301">
    <property type="entry name" value="NAT_SF"/>
    <property type="match status" value="1"/>
</dbReference>